<feature type="region of interest" description="Disordered" evidence="1">
    <location>
        <begin position="1"/>
        <end position="115"/>
    </location>
</feature>
<feature type="compositionally biased region" description="Polar residues" evidence="1">
    <location>
        <begin position="1"/>
        <end position="15"/>
    </location>
</feature>
<accession>A0A8T9B2B2</accession>
<feature type="region of interest" description="Disordered" evidence="1">
    <location>
        <begin position="145"/>
        <end position="166"/>
    </location>
</feature>
<feature type="compositionally biased region" description="Acidic residues" evidence="1">
    <location>
        <begin position="269"/>
        <end position="279"/>
    </location>
</feature>
<gene>
    <name evidence="2" type="ORF">LARI1_G008629</name>
</gene>
<protein>
    <submittedName>
        <fullName evidence="2">Uncharacterized protein</fullName>
    </submittedName>
</protein>
<name>A0A8T9B2B2_9HELO</name>
<keyword evidence="3" id="KW-1185">Reference proteome</keyword>
<feature type="compositionally biased region" description="Polar residues" evidence="1">
    <location>
        <begin position="209"/>
        <end position="223"/>
    </location>
</feature>
<evidence type="ECO:0000313" key="2">
    <source>
        <dbReference type="EMBL" id="TVY14144.1"/>
    </source>
</evidence>
<comment type="caution">
    <text evidence="2">The sequence shown here is derived from an EMBL/GenBank/DDBJ whole genome shotgun (WGS) entry which is preliminary data.</text>
</comment>
<organism evidence="2 3">
    <name type="scientific">Lachnellula arida</name>
    <dbReference type="NCBI Taxonomy" id="1316785"/>
    <lineage>
        <taxon>Eukaryota</taxon>
        <taxon>Fungi</taxon>
        <taxon>Dikarya</taxon>
        <taxon>Ascomycota</taxon>
        <taxon>Pezizomycotina</taxon>
        <taxon>Leotiomycetes</taxon>
        <taxon>Helotiales</taxon>
        <taxon>Lachnaceae</taxon>
        <taxon>Lachnellula</taxon>
    </lineage>
</organism>
<reference evidence="2 3" key="1">
    <citation type="submission" date="2018-05" db="EMBL/GenBank/DDBJ databases">
        <title>Whole genome sequencing for identification of molecular markers to develop diagnostic detection tools for the regulated plant pathogen Lachnellula willkommii.</title>
        <authorList>
            <person name="Giroux E."/>
            <person name="Bilodeau G."/>
        </authorList>
    </citation>
    <scope>NUCLEOTIDE SEQUENCE [LARGE SCALE GENOMIC DNA]</scope>
    <source>
        <strain evidence="2 3">CBS 203.66</strain>
    </source>
</reference>
<feature type="compositionally biased region" description="Low complexity" evidence="1">
    <location>
        <begin position="71"/>
        <end position="102"/>
    </location>
</feature>
<evidence type="ECO:0000313" key="3">
    <source>
        <dbReference type="Proteomes" id="UP000469559"/>
    </source>
</evidence>
<feature type="compositionally biased region" description="Polar residues" evidence="1">
    <location>
        <begin position="39"/>
        <end position="70"/>
    </location>
</feature>
<dbReference type="OrthoDB" id="4186058at2759"/>
<feature type="compositionally biased region" description="Basic and acidic residues" evidence="1">
    <location>
        <begin position="145"/>
        <end position="156"/>
    </location>
</feature>
<dbReference type="Proteomes" id="UP000469559">
    <property type="component" value="Unassembled WGS sequence"/>
</dbReference>
<proteinExistence type="predicted"/>
<evidence type="ECO:0000256" key="1">
    <source>
        <dbReference type="SAM" id="MobiDB-lite"/>
    </source>
</evidence>
<dbReference type="AlphaFoldDB" id="A0A8T9B2B2"/>
<feature type="region of interest" description="Disordered" evidence="1">
    <location>
        <begin position="199"/>
        <end position="312"/>
    </location>
</feature>
<dbReference type="EMBL" id="QGMF01000755">
    <property type="protein sequence ID" value="TVY14144.1"/>
    <property type="molecule type" value="Genomic_DNA"/>
</dbReference>
<sequence>MRPATPNYNFAQQAGPSSPPPTPTTSYAFGKNRRHGMHFQSTLPTKNGNIIPNGQGPTFSFIPSSRQNDLSPRSSASSVQSSTSGSPPRSLASSPVDDLLSSSPPPPLRHNSPTIITDANFTLEEFGDSDYEDFDSDDESVIRPHQYEDAESDRAPSIKASPRNDLPHKLYTGIRNMNCETQDILGPELDREAWVKKVQAEKRRKRRSSGSVQKRTFSQSIGSDTDEEDVQPVYEGANEAGSSARRLRRKADNERVSLIFDDPPPRIDELEEPESCEEVVEVKGSEDEGQGVDRNLPYYVQDMDVDSDDEDY</sequence>
<feature type="compositionally biased region" description="Acidic residues" evidence="1">
    <location>
        <begin position="303"/>
        <end position="312"/>
    </location>
</feature>